<proteinExistence type="predicted"/>
<feature type="non-terminal residue" evidence="1">
    <location>
        <position position="1"/>
    </location>
</feature>
<keyword evidence="2" id="KW-1185">Reference proteome</keyword>
<name>A0ABS8Y541_DATST</name>
<comment type="caution">
    <text evidence="1">The sequence shown here is derived from an EMBL/GenBank/DDBJ whole genome shotgun (WGS) entry which is preliminary data.</text>
</comment>
<reference evidence="1 2" key="1">
    <citation type="journal article" date="2021" name="BMC Genomics">
        <title>Datura genome reveals duplications of psychoactive alkaloid biosynthetic genes and high mutation rate following tissue culture.</title>
        <authorList>
            <person name="Rajewski A."/>
            <person name="Carter-House D."/>
            <person name="Stajich J."/>
            <person name="Litt A."/>
        </authorList>
    </citation>
    <scope>NUCLEOTIDE SEQUENCE [LARGE SCALE GENOMIC DNA]</scope>
    <source>
        <strain evidence="1">AR-01</strain>
    </source>
</reference>
<protein>
    <submittedName>
        <fullName evidence="1">Uncharacterized protein</fullName>
    </submittedName>
</protein>
<evidence type="ECO:0000313" key="2">
    <source>
        <dbReference type="Proteomes" id="UP000823775"/>
    </source>
</evidence>
<dbReference type="EMBL" id="JACEIK010016844">
    <property type="protein sequence ID" value="MCE5165727.1"/>
    <property type="molecule type" value="Genomic_DNA"/>
</dbReference>
<evidence type="ECO:0000313" key="1">
    <source>
        <dbReference type="EMBL" id="MCE5165727.1"/>
    </source>
</evidence>
<dbReference type="Proteomes" id="UP000823775">
    <property type="component" value="Unassembled WGS sequence"/>
</dbReference>
<organism evidence="1 2">
    <name type="scientific">Datura stramonium</name>
    <name type="common">Jimsonweed</name>
    <name type="synonym">Common thornapple</name>
    <dbReference type="NCBI Taxonomy" id="4076"/>
    <lineage>
        <taxon>Eukaryota</taxon>
        <taxon>Viridiplantae</taxon>
        <taxon>Streptophyta</taxon>
        <taxon>Embryophyta</taxon>
        <taxon>Tracheophyta</taxon>
        <taxon>Spermatophyta</taxon>
        <taxon>Magnoliopsida</taxon>
        <taxon>eudicotyledons</taxon>
        <taxon>Gunneridae</taxon>
        <taxon>Pentapetalae</taxon>
        <taxon>asterids</taxon>
        <taxon>lamiids</taxon>
        <taxon>Solanales</taxon>
        <taxon>Solanaceae</taxon>
        <taxon>Solanoideae</taxon>
        <taxon>Datureae</taxon>
        <taxon>Datura</taxon>
    </lineage>
</organism>
<gene>
    <name evidence="1" type="ORF">HAX54_011908</name>
</gene>
<accession>A0ABS8Y541</accession>
<sequence length="355" mass="38935">RHPKVCEVGVGGEKTEVGKGGVDIGENSRDVNVKEQISQPDFNFLSMRESAIASITQDYYKNKKGAQELESDLKLNFERSMSYDFFVDMSEFEITLITKVATGAERINMNVAINDQAVGDGSLPRQDITHPTTCVADEADDTVGRVTGISNKPGSGVFVEGIDVNESVVAPPSKDATCEPLVGQVSYEIPTEATYIFIESEHDFPGCGIPPGTTVVEIGDDDKTHAVYRRTRNRSPGKAQQSPFIVGSGLSELGLVSVKRVKGMSLLIPSITVPMDYRVIQVFSSFADEGMITKMGSVAVYSDDDDYLEPTYDFEVSSVSRKTWFHTLNYLERPISCDYHERLRGASLNELSSPL</sequence>